<evidence type="ECO:0000313" key="2">
    <source>
        <dbReference type="EMBL" id="KAB8137749.1"/>
    </source>
</evidence>
<feature type="compositionally biased region" description="Polar residues" evidence="1">
    <location>
        <begin position="163"/>
        <end position="175"/>
    </location>
</feature>
<proteinExistence type="predicted"/>
<keyword evidence="3" id="KW-1185">Reference proteome</keyword>
<comment type="caution">
    <text evidence="2">The sequence shown here is derived from an EMBL/GenBank/DDBJ whole genome shotgun (WGS) entry which is preliminary data.</text>
</comment>
<dbReference type="OrthoDB" id="2967172at2"/>
<name>A0A7C8L003_9BACI</name>
<evidence type="ECO:0000313" key="3">
    <source>
        <dbReference type="Proteomes" id="UP000480246"/>
    </source>
</evidence>
<reference evidence="2 3" key="1">
    <citation type="submission" date="2019-10" db="EMBL/GenBank/DDBJ databases">
        <title>Gracilibacillus sp. nov. isolated from rice seeds.</title>
        <authorList>
            <person name="He S."/>
        </authorList>
    </citation>
    <scope>NUCLEOTIDE SEQUENCE [LARGE SCALE GENOMIC DNA]</scope>
    <source>
        <strain evidence="2 3">TD8</strain>
    </source>
</reference>
<accession>A0A7C8L003</accession>
<feature type="region of interest" description="Disordered" evidence="1">
    <location>
        <begin position="163"/>
        <end position="187"/>
    </location>
</feature>
<sequence length="187" mass="20632">MLGGDCLRNFILFLALFTVLFITGCSIKSVADEAYPMMDIVYDDYGNKSEIFRAYNTKIDKVTDRLIEEEEPIDYQTTNEKIVLIYDDYLVQVYPDIENEEDTLIEVSEEGFVQNNYASDFFDTYELSEAAADEFDFDEGNSSGGSHVYTGYVGTNGYVKNTGSAPSVRGSTAPSNAVRGGGPGSGK</sequence>
<evidence type="ECO:0000256" key="1">
    <source>
        <dbReference type="SAM" id="MobiDB-lite"/>
    </source>
</evidence>
<organism evidence="2 3">
    <name type="scientific">Gracilibacillus oryzae</name>
    <dbReference type="NCBI Taxonomy" id="1672701"/>
    <lineage>
        <taxon>Bacteria</taxon>
        <taxon>Bacillati</taxon>
        <taxon>Bacillota</taxon>
        <taxon>Bacilli</taxon>
        <taxon>Bacillales</taxon>
        <taxon>Bacillaceae</taxon>
        <taxon>Gracilibacillus</taxon>
    </lineage>
</organism>
<dbReference type="Proteomes" id="UP000480246">
    <property type="component" value="Unassembled WGS sequence"/>
</dbReference>
<protein>
    <submittedName>
        <fullName evidence="2">DUF4247 domain-containing protein</fullName>
    </submittedName>
</protein>
<gene>
    <name evidence="2" type="ORF">F9U64_08050</name>
</gene>
<dbReference type="Pfam" id="PF14042">
    <property type="entry name" value="DUF4247"/>
    <property type="match status" value="1"/>
</dbReference>
<dbReference type="InterPro" id="IPR025341">
    <property type="entry name" value="DUF4247"/>
</dbReference>
<dbReference type="AlphaFoldDB" id="A0A7C8L003"/>
<dbReference type="EMBL" id="WEID01000036">
    <property type="protein sequence ID" value="KAB8137749.1"/>
    <property type="molecule type" value="Genomic_DNA"/>
</dbReference>